<proteinExistence type="predicted"/>
<protein>
    <submittedName>
        <fullName evidence="2">Uncharacterized protein</fullName>
    </submittedName>
</protein>
<evidence type="ECO:0000256" key="1">
    <source>
        <dbReference type="SAM" id="SignalP"/>
    </source>
</evidence>
<reference evidence="2" key="1">
    <citation type="submission" date="2015-04" db="EMBL/GenBank/DDBJ databases">
        <authorList>
            <consortium name="Pathogen Informatics"/>
        </authorList>
    </citation>
    <scope>NUCLEOTIDE SEQUENCE [LARGE SCALE GENOMIC DNA]</scope>
    <source>
        <strain evidence="2">8A</strain>
    </source>
</reference>
<dbReference type="OMA" id="GWLDNRM"/>
<name>A0A1J1GW41_PLAGA</name>
<evidence type="ECO:0000313" key="3">
    <source>
        <dbReference type="Proteomes" id="UP000220797"/>
    </source>
</evidence>
<accession>A0A1J1GW41</accession>
<dbReference type="RefSeq" id="XP_028529574.1">
    <property type="nucleotide sequence ID" value="XM_028673085.1"/>
</dbReference>
<dbReference type="EMBL" id="CVMV01000070">
    <property type="protein sequence ID" value="CRG96770.1"/>
    <property type="molecule type" value="Genomic_DNA"/>
</dbReference>
<sequence>MIKNILVIFCFLYINSCETFKGFYKNSDNRFLQSKINVLTWLTNVLYPSENPKYFKKYLDYRGCREYFLKPSYELIDLNNLWLQTNNWTINNEDAIIEYVGKDSCREPNHPFPFGWLDNRMTTRTSLIKKDFFCKKTIAQLEVQINNAQTCGFIFRVIGERNYWALIIDNKVLKLVRVKDGELIVLKEFKELKIKNNEWYILFVQEIIKDIKIRGGIYGDLSIDYLRKSEDESEYNENKQGSVGLIASKGNCKFRNIILRGKKWSQEYEMLKKSKSSLLYDIEEIERLYENTKEWCPKASLCSKKKHETIDFYDKTNI</sequence>
<organism evidence="2 3">
    <name type="scientific">Plasmodium gallinaceum</name>
    <dbReference type="NCBI Taxonomy" id="5849"/>
    <lineage>
        <taxon>Eukaryota</taxon>
        <taxon>Sar</taxon>
        <taxon>Alveolata</taxon>
        <taxon>Apicomplexa</taxon>
        <taxon>Aconoidasida</taxon>
        <taxon>Haemosporida</taxon>
        <taxon>Plasmodiidae</taxon>
        <taxon>Plasmodium</taxon>
        <taxon>Plasmodium (Haemamoeba)</taxon>
    </lineage>
</organism>
<evidence type="ECO:0000313" key="2">
    <source>
        <dbReference type="EMBL" id="CRG96770.1"/>
    </source>
</evidence>
<comment type="caution">
    <text evidence="2">The sequence shown here is derived from an EMBL/GenBank/DDBJ whole genome shotgun (WGS) entry which is preliminary data.</text>
</comment>
<dbReference type="Gene3D" id="2.60.120.560">
    <property type="entry name" value="Exo-inulinase, domain 1"/>
    <property type="match status" value="1"/>
</dbReference>
<feature type="signal peptide" evidence="1">
    <location>
        <begin position="1"/>
        <end position="19"/>
    </location>
</feature>
<keyword evidence="1" id="KW-0732">Signal</keyword>
<dbReference type="VEuPathDB" id="PlasmoDB:PGAL8A_00435200"/>
<dbReference type="OrthoDB" id="368904at2759"/>
<dbReference type="AlphaFoldDB" id="A0A1J1GW41"/>
<dbReference type="GeneID" id="39732884"/>
<keyword evidence="3" id="KW-1185">Reference proteome</keyword>
<gene>
    <name evidence="2" type="ORF">PGAL8A_00435200</name>
</gene>
<feature type="chain" id="PRO_5012475666" evidence="1">
    <location>
        <begin position="20"/>
        <end position="318"/>
    </location>
</feature>
<dbReference type="Proteomes" id="UP000220797">
    <property type="component" value="Unassembled WGS sequence"/>
</dbReference>